<dbReference type="Proteomes" id="UP000261420">
    <property type="component" value="Unplaced"/>
</dbReference>
<evidence type="ECO:0000256" key="4">
    <source>
        <dbReference type="ARBA" id="ARBA00022729"/>
    </source>
</evidence>
<dbReference type="GO" id="GO:0007166">
    <property type="term" value="P:cell surface receptor signaling pathway"/>
    <property type="evidence" value="ECO:0007669"/>
    <property type="project" value="TreeGrafter"/>
</dbReference>
<dbReference type="Gene3D" id="2.60.40.10">
    <property type="entry name" value="Immunoglobulins"/>
    <property type="match status" value="1"/>
</dbReference>
<evidence type="ECO:0000256" key="10">
    <source>
        <dbReference type="ARBA" id="ARBA00023319"/>
    </source>
</evidence>
<keyword evidence="2" id="KW-1003">Cell membrane</keyword>
<dbReference type="InterPro" id="IPR013783">
    <property type="entry name" value="Ig-like_fold"/>
</dbReference>
<keyword evidence="14" id="KW-1185">Reference proteome</keyword>
<proteinExistence type="predicted"/>
<dbReference type="InterPro" id="IPR051713">
    <property type="entry name" value="T-cell_Activation_Regulation"/>
</dbReference>
<keyword evidence="7" id="KW-1015">Disulfide bond</keyword>
<name>A0A3B4U5E9_SERDU</name>
<evidence type="ECO:0000256" key="7">
    <source>
        <dbReference type="ARBA" id="ARBA00023157"/>
    </source>
</evidence>
<accession>A0A3B4U5E9</accession>
<dbReference type="GO" id="GO:0042102">
    <property type="term" value="P:positive regulation of T cell proliferation"/>
    <property type="evidence" value="ECO:0007669"/>
    <property type="project" value="TreeGrafter"/>
</dbReference>
<dbReference type="SMART" id="SM00406">
    <property type="entry name" value="IGv"/>
    <property type="match status" value="1"/>
</dbReference>
<dbReference type="InterPro" id="IPR007110">
    <property type="entry name" value="Ig-like_dom"/>
</dbReference>
<reference evidence="13" key="1">
    <citation type="submission" date="2025-08" db="UniProtKB">
        <authorList>
            <consortium name="Ensembl"/>
        </authorList>
    </citation>
    <scope>IDENTIFICATION</scope>
</reference>
<dbReference type="PANTHER" id="PTHR25466">
    <property type="entry name" value="T-LYMPHOCYTE ACTIVATION ANTIGEN"/>
    <property type="match status" value="1"/>
</dbReference>
<dbReference type="GO" id="GO:0006955">
    <property type="term" value="P:immune response"/>
    <property type="evidence" value="ECO:0007669"/>
    <property type="project" value="TreeGrafter"/>
</dbReference>
<evidence type="ECO:0000313" key="14">
    <source>
        <dbReference type="Proteomes" id="UP000261420"/>
    </source>
</evidence>
<dbReference type="Pfam" id="PF07686">
    <property type="entry name" value="V-set"/>
    <property type="match status" value="1"/>
</dbReference>
<keyword evidence="8" id="KW-0675">Receptor</keyword>
<evidence type="ECO:0000256" key="1">
    <source>
        <dbReference type="ARBA" id="ARBA00004251"/>
    </source>
</evidence>
<feature type="domain" description="Ig-like" evidence="12">
    <location>
        <begin position="26"/>
        <end position="111"/>
    </location>
</feature>
<keyword evidence="4 11" id="KW-0732">Signal</keyword>
<keyword evidence="9" id="KW-0325">Glycoprotein</keyword>
<dbReference type="FunFam" id="2.60.40.10:FF:000142">
    <property type="entry name" value="V-set domain-containing T-cell activation inhibitor 1"/>
    <property type="match status" value="1"/>
</dbReference>
<dbReference type="OMA" id="SICEKHE"/>
<evidence type="ECO:0000256" key="9">
    <source>
        <dbReference type="ARBA" id="ARBA00023180"/>
    </source>
</evidence>
<comment type="subcellular location">
    <subcellularLocation>
        <location evidence="1">Cell membrane</location>
        <topology evidence="1">Single-pass type I membrane protein</topology>
    </subcellularLocation>
</comment>
<evidence type="ECO:0000256" key="5">
    <source>
        <dbReference type="ARBA" id="ARBA00022989"/>
    </source>
</evidence>
<keyword evidence="6" id="KW-0472">Membrane</keyword>
<feature type="signal peptide" evidence="11">
    <location>
        <begin position="1"/>
        <end position="21"/>
    </location>
</feature>
<dbReference type="GO" id="GO:0031295">
    <property type="term" value="P:T cell costimulation"/>
    <property type="evidence" value="ECO:0007669"/>
    <property type="project" value="TreeGrafter"/>
</dbReference>
<keyword evidence="10" id="KW-0393">Immunoglobulin domain</keyword>
<evidence type="ECO:0000256" key="8">
    <source>
        <dbReference type="ARBA" id="ARBA00023170"/>
    </source>
</evidence>
<evidence type="ECO:0000256" key="2">
    <source>
        <dbReference type="ARBA" id="ARBA00022475"/>
    </source>
</evidence>
<feature type="chain" id="PRO_5017179588" description="Ig-like domain-containing protein" evidence="11">
    <location>
        <begin position="22"/>
        <end position="125"/>
    </location>
</feature>
<keyword evidence="3" id="KW-0812">Transmembrane</keyword>
<dbReference type="GO" id="GO:0009897">
    <property type="term" value="C:external side of plasma membrane"/>
    <property type="evidence" value="ECO:0007669"/>
    <property type="project" value="TreeGrafter"/>
</dbReference>
<dbReference type="PROSITE" id="PS50835">
    <property type="entry name" value="IG_LIKE"/>
    <property type="match status" value="1"/>
</dbReference>
<evidence type="ECO:0000259" key="12">
    <source>
        <dbReference type="PROSITE" id="PS50835"/>
    </source>
</evidence>
<dbReference type="PANTHER" id="PTHR25466:SF14">
    <property type="entry name" value="BUTYROPHILIN SUBFAMILY 2 MEMBER A2-LIKE-RELATED"/>
    <property type="match status" value="1"/>
</dbReference>
<evidence type="ECO:0000256" key="3">
    <source>
        <dbReference type="ARBA" id="ARBA00022692"/>
    </source>
</evidence>
<dbReference type="InterPro" id="IPR003599">
    <property type="entry name" value="Ig_sub"/>
</dbReference>
<evidence type="ECO:0000256" key="11">
    <source>
        <dbReference type="SAM" id="SignalP"/>
    </source>
</evidence>
<dbReference type="GeneTree" id="ENSGT01020000230622"/>
<evidence type="ECO:0000256" key="6">
    <source>
        <dbReference type="ARBA" id="ARBA00023136"/>
    </source>
</evidence>
<keyword evidence="5" id="KW-1133">Transmembrane helix</keyword>
<dbReference type="Ensembl" id="ENSSDUT00000013642.1">
    <property type="protein sequence ID" value="ENSSDUP00000013398.1"/>
    <property type="gene ID" value="ENSSDUG00000009731.1"/>
</dbReference>
<reference evidence="13" key="2">
    <citation type="submission" date="2025-09" db="UniProtKB">
        <authorList>
            <consortium name="Ensembl"/>
        </authorList>
    </citation>
    <scope>IDENTIFICATION</scope>
</reference>
<dbReference type="AlphaFoldDB" id="A0A3B4U5E9"/>
<dbReference type="SMART" id="SM00409">
    <property type="entry name" value="IG"/>
    <property type="match status" value="1"/>
</dbReference>
<dbReference type="GO" id="GO:0042130">
    <property type="term" value="P:negative regulation of T cell proliferation"/>
    <property type="evidence" value="ECO:0007669"/>
    <property type="project" value="TreeGrafter"/>
</dbReference>
<evidence type="ECO:0000313" key="13">
    <source>
        <dbReference type="Ensembl" id="ENSSDUP00000013398.1"/>
    </source>
</evidence>
<dbReference type="InterPro" id="IPR013106">
    <property type="entry name" value="Ig_V-set"/>
</dbReference>
<dbReference type="SUPFAM" id="SSF48726">
    <property type="entry name" value="Immunoglobulin"/>
    <property type="match status" value="1"/>
</dbReference>
<protein>
    <recommendedName>
        <fullName evidence="12">Ig-like domain-containing protein</fullName>
    </recommendedName>
</protein>
<sequence length="125" mass="14322">MFKTVSGTFNVFFIRVTCVATETCILPCSYQGGSDALIHWFHVTPQYVRIHAYYHNQDQLYFQNQRYRGRTSLFKDQLSRGNASVQLTGVEVQDQGRYRCFVNAGGAIKVSLVNLKVEDTRNMTV</sequence>
<dbReference type="GO" id="GO:0071222">
    <property type="term" value="P:cellular response to lipopolysaccharide"/>
    <property type="evidence" value="ECO:0007669"/>
    <property type="project" value="TreeGrafter"/>
</dbReference>
<dbReference type="InterPro" id="IPR036179">
    <property type="entry name" value="Ig-like_dom_sf"/>
</dbReference>
<organism evidence="13 14">
    <name type="scientific">Seriola dumerili</name>
    <name type="common">Greater amberjack</name>
    <name type="synonym">Caranx dumerili</name>
    <dbReference type="NCBI Taxonomy" id="41447"/>
    <lineage>
        <taxon>Eukaryota</taxon>
        <taxon>Metazoa</taxon>
        <taxon>Chordata</taxon>
        <taxon>Craniata</taxon>
        <taxon>Vertebrata</taxon>
        <taxon>Euteleostomi</taxon>
        <taxon>Actinopterygii</taxon>
        <taxon>Neopterygii</taxon>
        <taxon>Teleostei</taxon>
        <taxon>Neoteleostei</taxon>
        <taxon>Acanthomorphata</taxon>
        <taxon>Carangaria</taxon>
        <taxon>Carangiformes</taxon>
        <taxon>Carangidae</taxon>
        <taxon>Seriola</taxon>
    </lineage>
</organism>